<evidence type="ECO:0000256" key="3">
    <source>
        <dbReference type="RuleBase" id="RU366043"/>
    </source>
</evidence>
<dbReference type="Proteomes" id="UP001279734">
    <property type="component" value="Unassembled WGS sequence"/>
</dbReference>
<keyword evidence="2 3" id="KW-0325">Glycoprotein</keyword>
<comment type="subcellular location">
    <subcellularLocation>
        <location evidence="3">Membrane</location>
        <topology evidence="3">Single-pass type II membrane protein</topology>
    </subcellularLocation>
</comment>
<reference evidence="4" key="1">
    <citation type="submission" date="2023-05" db="EMBL/GenBank/DDBJ databases">
        <title>Nepenthes gracilis genome sequencing.</title>
        <authorList>
            <person name="Fukushima K."/>
        </authorList>
    </citation>
    <scope>NUCLEOTIDE SEQUENCE</scope>
    <source>
        <strain evidence="4">SING2019-196</strain>
    </source>
</reference>
<dbReference type="EMBL" id="BSYO01000016">
    <property type="protein sequence ID" value="GMH16204.1"/>
    <property type="molecule type" value="Genomic_DNA"/>
</dbReference>
<organism evidence="4 5">
    <name type="scientific">Nepenthes gracilis</name>
    <name type="common">Slender pitcher plant</name>
    <dbReference type="NCBI Taxonomy" id="150966"/>
    <lineage>
        <taxon>Eukaryota</taxon>
        <taxon>Viridiplantae</taxon>
        <taxon>Streptophyta</taxon>
        <taxon>Embryophyta</taxon>
        <taxon>Tracheophyta</taxon>
        <taxon>Spermatophyta</taxon>
        <taxon>Magnoliopsida</taxon>
        <taxon>eudicotyledons</taxon>
        <taxon>Gunneridae</taxon>
        <taxon>Pentapetalae</taxon>
        <taxon>Caryophyllales</taxon>
        <taxon>Nepenthaceae</taxon>
        <taxon>Nepenthes</taxon>
    </lineage>
</organism>
<dbReference type="Pfam" id="PF03141">
    <property type="entry name" value="Methyltransf_29"/>
    <property type="match status" value="1"/>
</dbReference>
<keyword evidence="3" id="KW-0808">Transferase</keyword>
<dbReference type="GO" id="GO:0005768">
    <property type="term" value="C:endosome"/>
    <property type="evidence" value="ECO:0007669"/>
    <property type="project" value="TreeGrafter"/>
</dbReference>
<dbReference type="GO" id="GO:0016020">
    <property type="term" value="C:membrane"/>
    <property type="evidence" value="ECO:0007669"/>
    <property type="project" value="UniProtKB-SubCell"/>
</dbReference>
<evidence type="ECO:0000313" key="4">
    <source>
        <dbReference type="EMBL" id="GMH16204.1"/>
    </source>
</evidence>
<sequence>MKEDGSYFSFPDGGSMSPEGVAQSIEKLGRYISMAGGILIAWDLGNVVTSVGGYLLSQNILTLFVALRDSHKAQLHFALERGIPTSIAMPDTRRMPFIALSFDLVHCSRCLLSFTAYNATYIIEVDHLLWPVCHIMISGSLVHWVKLNKEWNDSQAVAKVLCSALCLILWRILQLLWISYSLLYMAVVVNSSQFLASWSREVNRLKQTY</sequence>
<dbReference type="GO" id="GO:0008757">
    <property type="term" value="F:S-adenosylmethionine-dependent methyltransferase activity"/>
    <property type="evidence" value="ECO:0007669"/>
    <property type="project" value="TreeGrafter"/>
</dbReference>
<dbReference type="AlphaFoldDB" id="A0AAD3SSU6"/>
<evidence type="ECO:0000256" key="1">
    <source>
        <dbReference type="ARBA" id="ARBA00022603"/>
    </source>
</evidence>
<keyword evidence="5" id="KW-1185">Reference proteome</keyword>
<dbReference type="GO" id="GO:0032259">
    <property type="term" value="P:methylation"/>
    <property type="evidence" value="ECO:0007669"/>
    <property type="project" value="UniProtKB-KW"/>
</dbReference>
<keyword evidence="1 3" id="KW-0489">Methyltransferase</keyword>
<comment type="caution">
    <text evidence="4">The sequence shown here is derived from an EMBL/GenBank/DDBJ whole genome shotgun (WGS) entry which is preliminary data.</text>
</comment>
<keyword evidence="3" id="KW-0812">Transmembrane</keyword>
<accession>A0AAD3SSU6</accession>
<protein>
    <recommendedName>
        <fullName evidence="3">Methyltransferase</fullName>
        <ecNumber evidence="3">2.1.1.-</ecNumber>
    </recommendedName>
</protein>
<dbReference type="PANTHER" id="PTHR10108">
    <property type="entry name" value="SAM-DEPENDENT METHYLTRANSFERASE"/>
    <property type="match status" value="1"/>
</dbReference>
<comment type="similarity">
    <text evidence="3">Belongs to the methyltransferase superfamily.</text>
</comment>
<proteinExistence type="inferred from homology"/>
<gene>
    <name evidence="4" type="ORF">Nepgr_018045</name>
</gene>
<name>A0AAD3SSU6_NEPGR</name>
<keyword evidence="3" id="KW-0735">Signal-anchor</keyword>
<dbReference type="PANTHER" id="PTHR10108:SF763">
    <property type="entry name" value="PECTIN METHYLTRANSFERASE QUA3-RELATED"/>
    <property type="match status" value="1"/>
</dbReference>
<dbReference type="GO" id="GO:0005802">
    <property type="term" value="C:trans-Golgi network"/>
    <property type="evidence" value="ECO:0007669"/>
    <property type="project" value="TreeGrafter"/>
</dbReference>
<evidence type="ECO:0000313" key="5">
    <source>
        <dbReference type="Proteomes" id="UP001279734"/>
    </source>
</evidence>
<evidence type="ECO:0000256" key="2">
    <source>
        <dbReference type="ARBA" id="ARBA00023180"/>
    </source>
</evidence>
<dbReference type="InterPro" id="IPR004159">
    <property type="entry name" value="Put_SAM_MeTrfase"/>
</dbReference>
<dbReference type="EC" id="2.1.1.-" evidence="3"/>